<dbReference type="SMART" id="SM00458">
    <property type="entry name" value="RICIN"/>
    <property type="match status" value="1"/>
</dbReference>
<keyword evidence="4" id="KW-1185">Reference proteome</keyword>
<dbReference type="InterPro" id="IPR000772">
    <property type="entry name" value="Ricin_B_lectin"/>
</dbReference>
<feature type="chain" id="PRO_5041204809" description="Ricin B lectin domain-containing protein" evidence="1">
    <location>
        <begin position="21"/>
        <end position="160"/>
    </location>
</feature>
<dbReference type="CDD" id="cd00161">
    <property type="entry name" value="beta-trefoil_Ricin-like"/>
    <property type="match status" value="1"/>
</dbReference>
<evidence type="ECO:0000313" key="3">
    <source>
        <dbReference type="EMBL" id="KAJ3648074.1"/>
    </source>
</evidence>
<gene>
    <name evidence="3" type="ORF">Zmor_019910</name>
</gene>
<dbReference type="Proteomes" id="UP001168821">
    <property type="component" value="Unassembled WGS sequence"/>
</dbReference>
<dbReference type="AlphaFoldDB" id="A0AA38I6L0"/>
<keyword evidence="1" id="KW-0732">Signal</keyword>
<dbReference type="Gene3D" id="2.80.10.50">
    <property type="match status" value="1"/>
</dbReference>
<protein>
    <recommendedName>
        <fullName evidence="2">Ricin B lectin domain-containing protein</fullName>
    </recommendedName>
</protein>
<dbReference type="Pfam" id="PF00652">
    <property type="entry name" value="Ricin_B_lectin"/>
    <property type="match status" value="1"/>
</dbReference>
<organism evidence="3 4">
    <name type="scientific">Zophobas morio</name>
    <dbReference type="NCBI Taxonomy" id="2755281"/>
    <lineage>
        <taxon>Eukaryota</taxon>
        <taxon>Metazoa</taxon>
        <taxon>Ecdysozoa</taxon>
        <taxon>Arthropoda</taxon>
        <taxon>Hexapoda</taxon>
        <taxon>Insecta</taxon>
        <taxon>Pterygota</taxon>
        <taxon>Neoptera</taxon>
        <taxon>Endopterygota</taxon>
        <taxon>Coleoptera</taxon>
        <taxon>Polyphaga</taxon>
        <taxon>Cucujiformia</taxon>
        <taxon>Tenebrionidae</taxon>
        <taxon>Zophobas</taxon>
    </lineage>
</organism>
<evidence type="ECO:0000313" key="4">
    <source>
        <dbReference type="Proteomes" id="UP001168821"/>
    </source>
</evidence>
<feature type="domain" description="Ricin B lectin" evidence="2">
    <location>
        <begin position="27"/>
        <end position="152"/>
    </location>
</feature>
<accession>A0AA38I6L0</accession>
<name>A0AA38I6L0_9CUCU</name>
<feature type="signal peptide" evidence="1">
    <location>
        <begin position="1"/>
        <end position="20"/>
    </location>
</feature>
<dbReference type="PROSITE" id="PS50231">
    <property type="entry name" value="RICIN_B_LECTIN"/>
    <property type="match status" value="1"/>
</dbReference>
<dbReference type="InterPro" id="IPR035992">
    <property type="entry name" value="Ricin_B-like_lectins"/>
</dbReference>
<dbReference type="EMBL" id="JALNTZ010000006">
    <property type="protein sequence ID" value="KAJ3648074.1"/>
    <property type="molecule type" value="Genomic_DNA"/>
</dbReference>
<proteinExistence type="predicted"/>
<evidence type="ECO:0000259" key="2">
    <source>
        <dbReference type="SMART" id="SM00458"/>
    </source>
</evidence>
<reference evidence="3" key="1">
    <citation type="journal article" date="2023" name="G3 (Bethesda)">
        <title>Whole genome assemblies of Zophobas morio and Tenebrio molitor.</title>
        <authorList>
            <person name="Kaur S."/>
            <person name="Stinson S.A."/>
            <person name="diCenzo G.C."/>
        </authorList>
    </citation>
    <scope>NUCLEOTIDE SEQUENCE</scope>
    <source>
        <strain evidence="3">QUZm001</strain>
    </source>
</reference>
<comment type="caution">
    <text evidence="3">The sequence shown here is derived from an EMBL/GenBank/DDBJ whole genome shotgun (WGS) entry which is preliminary data.</text>
</comment>
<sequence length="160" mass="17947">MVLQLKCLVAFLLFHGVLLALETWDDNSLFLIRSTASNLVLDSRESKVTIQHFDGYKPQLWKFKRGDRPGLFIIVNNNTGTVLDVDKSNQNTIILAKENDSLNQQWILNSNGRIINAGMKLTVDIIHARYVPGNPVIVRTDNGNAAQDFIVKEKITCGLP</sequence>
<evidence type="ECO:0000256" key="1">
    <source>
        <dbReference type="SAM" id="SignalP"/>
    </source>
</evidence>
<dbReference type="SUPFAM" id="SSF50370">
    <property type="entry name" value="Ricin B-like lectins"/>
    <property type="match status" value="1"/>
</dbReference>